<dbReference type="PANTHER" id="PTHR45023">
    <property type="match status" value="1"/>
</dbReference>
<dbReference type="OrthoDB" id="128346at2759"/>
<organism evidence="1 2">
    <name type="scientific">Achlya hypogyna</name>
    <name type="common">Oomycete</name>
    <name type="synonym">Protoachlya hypogyna</name>
    <dbReference type="NCBI Taxonomy" id="1202772"/>
    <lineage>
        <taxon>Eukaryota</taxon>
        <taxon>Sar</taxon>
        <taxon>Stramenopiles</taxon>
        <taxon>Oomycota</taxon>
        <taxon>Saprolegniomycetes</taxon>
        <taxon>Saprolegniales</taxon>
        <taxon>Achlyaceae</taxon>
        <taxon>Achlya</taxon>
    </lineage>
</organism>
<dbReference type="PANTHER" id="PTHR45023:SF4">
    <property type="entry name" value="GLYCINE-RICH PROTEIN-RELATED"/>
    <property type="match status" value="1"/>
</dbReference>
<evidence type="ECO:0000313" key="1">
    <source>
        <dbReference type="EMBL" id="OQR88160.1"/>
    </source>
</evidence>
<comment type="caution">
    <text evidence="1">The sequence shown here is derived from an EMBL/GenBank/DDBJ whole genome shotgun (WGS) entry which is preliminary data.</text>
</comment>
<dbReference type="AlphaFoldDB" id="A0A1V9YR77"/>
<evidence type="ECO:0000313" key="2">
    <source>
        <dbReference type="Proteomes" id="UP000243579"/>
    </source>
</evidence>
<dbReference type="EMBL" id="JNBR01001406">
    <property type="protein sequence ID" value="OQR88160.1"/>
    <property type="molecule type" value="Genomic_DNA"/>
</dbReference>
<accession>A0A1V9YR77</accession>
<dbReference type="Proteomes" id="UP000243579">
    <property type="component" value="Unassembled WGS sequence"/>
</dbReference>
<reference evidence="1 2" key="1">
    <citation type="journal article" date="2014" name="Genome Biol. Evol.">
        <title>The secreted proteins of Achlya hypogyna and Thraustotheca clavata identify the ancestral oomycete secretome and reveal gene acquisitions by horizontal gene transfer.</title>
        <authorList>
            <person name="Misner I."/>
            <person name="Blouin N."/>
            <person name="Leonard G."/>
            <person name="Richards T.A."/>
            <person name="Lane C.E."/>
        </authorList>
    </citation>
    <scope>NUCLEOTIDE SEQUENCE [LARGE SCALE GENOMIC DNA]</scope>
    <source>
        <strain evidence="1 2">ATCC 48635</strain>
    </source>
</reference>
<keyword evidence="2" id="KW-1185">Reference proteome</keyword>
<proteinExistence type="predicted"/>
<evidence type="ECO:0008006" key="3">
    <source>
        <dbReference type="Google" id="ProtNLM"/>
    </source>
</evidence>
<sequence length="116" mass="12703">MSRKWMTDDENLTLCKAWVSASENAASGTGMKYTALWEAISAAFKTLAPAGTPDRSARSLETKFSLIKHDTAKFSGLYAQILDLKQSGTNLDDIEAAALRLYSKLQEKNDVKGKKA</sequence>
<name>A0A1V9YR77_ACHHY</name>
<protein>
    <recommendedName>
        <fullName evidence="3">Myb/SANT-like domain-containing protein</fullName>
    </recommendedName>
</protein>
<gene>
    <name evidence="1" type="ORF">ACHHYP_07296</name>
</gene>
<dbReference type="STRING" id="1202772.A0A1V9YR77"/>